<feature type="signal peptide" evidence="2">
    <location>
        <begin position="1"/>
        <end position="23"/>
    </location>
</feature>
<feature type="chain" id="PRO_5040154473" description="Histone acetyltransferase" evidence="2">
    <location>
        <begin position="24"/>
        <end position="161"/>
    </location>
</feature>
<dbReference type="Proteomes" id="UP000717696">
    <property type="component" value="Unassembled WGS sequence"/>
</dbReference>
<evidence type="ECO:0000313" key="3">
    <source>
        <dbReference type="EMBL" id="KAH7134669.1"/>
    </source>
</evidence>
<evidence type="ECO:0000313" key="4">
    <source>
        <dbReference type="Proteomes" id="UP000717696"/>
    </source>
</evidence>
<gene>
    <name evidence="3" type="ORF">B0J13DRAFT_641274</name>
</gene>
<keyword evidence="2" id="KW-0732">Signal</keyword>
<comment type="caution">
    <text evidence="3">The sequence shown here is derived from an EMBL/GenBank/DDBJ whole genome shotgun (WGS) entry which is preliminary data.</text>
</comment>
<proteinExistence type="predicted"/>
<reference evidence="3" key="1">
    <citation type="journal article" date="2021" name="Nat. Commun.">
        <title>Genetic determinants of endophytism in the Arabidopsis root mycobiome.</title>
        <authorList>
            <person name="Mesny F."/>
            <person name="Miyauchi S."/>
            <person name="Thiergart T."/>
            <person name="Pickel B."/>
            <person name="Atanasova L."/>
            <person name="Karlsson M."/>
            <person name="Huettel B."/>
            <person name="Barry K.W."/>
            <person name="Haridas S."/>
            <person name="Chen C."/>
            <person name="Bauer D."/>
            <person name="Andreopoulos W."/>
            <person name="Pangilinan J."/>
            <person name="LaButti K."/>
            <person name="Riley R."/>
            <person name="Lipzen A."/>
            <person name="Clum A."/>
            <person name="Drula E."/>
            <person name="Henrissat B."/>
            <person name="Kohler A."/>
            <person name="Grigoriev I.V."/>
            <person name="Martin F.M."/>
            <person name="Hacquard S."/>
        </authorList>
    </citation>
    <scope>NUCLEOTIDE SEQUENCE</scope>
    <source>
        <strain evidence="3">MPI-CAGE-AT-0021</strain>
    </source>
</reference>
<evidence type="ECO:0000256" key="1">
    <source>
        <dbReference type="SAM" id="MobiDB-lite"/>
    </source>
</evidence>
<dbReference type="EMBL" id="JAGMUU010000017">
    <property type="protein sequence ID" value="KAH7134669.1"/>
    <property type="molecule type" value="Genomic_DNA"/>
</dbReference>
<organism evidence="3 4">
    <name type="scientific">Dactylonectria estremocensis</name>
    <dbReference type="NCBI Taxonomy" id="1079267"/>
    <lineage>
        <taxon>Eukaryota</taxon>
        <taxon>Fungi</taxon>
        <taxon>Dikarya</taxon>
        <taxon>Ascomycota</taxon>
        <taxon>Pezizomycotina</taxon>
        <taxon>Sordariomycetes</taxon>
        <taxon>Hypocreomycetidae</taxon>
        <taxon>Hypocreales</taxon>
        <taxon>Nectriaceae</taxon>
        <taxon>Dactylonectria</taxon>
    </lineage>
</organism>
<name>A0A9P9ECK0_9HYPO</name>
<protein>
    <recommendedName>
        <fullName evidence="5">Histone acetyltransferase</fullName>
    </recommendedName>
</protein>
<accession>A0A9P9ECK0</accession>
<evidence type="ECO:0000256" key="2">
    <source>
        <dbReference type="SAM" id="SignalP"/>
    </source>
</evidence>
<feature type="region of interest" description="Disordered" evidence="1">
    <location>
        <begin position="25"/>
        <end position="58"/>
    </location>
</feature>
<feature type="compositionally biased region" description="Gly residues" evidence="1">
    <location>
        <begin position="25"/>
        <end position="44"/>
    </location>
</feature>
<sequence length="161" mass="16970">MGKARGKLARAFAWLAHQGFLAGGPMGGAGGGDGRVGEKGGGGNRETAPTPPDRDQGRRLGIAFTVIFQAVPGAEWPPIGAYMGPQGRATGQDYRGRLPGPIHKDGLPSLARWWSGLAQAWPRPWEDSVDWPLDPLKAPRGSAISHCTPSGLDVMDATRQP</sequence>
<feature type="region of interest" description="Disordered" evidence="1">
    <location>
        <begin position="138"/>
        <end position="161"/>
    </location>
</feature>
<dbReference type="AlphaFoldDB" id="A0A9P9ECK0"/>
<keyword evidence="4" id="KW-1185">Reference proteome</keyword>
<evidence type="ECO:0008006" key="5">
    <source>
        <dbReference type="Google" id="ProtNLM"/>
    </source>
</evidence>